<organism evidence="2 3">
    <name type="scientific">Nocardia vulneris</name>
    <dbReference type="NCBI Taxonomy" id="1141657"/>
    <lineage>
        <taxon>Bacteria</taxon>
        <taxon>Bacillati</taxon>
        <taxon>Actinomycetota</taxon>
        <taxon>Actinomycetes</taxon>
        <taxon>Mycobacteriales</taxon>
        <taxon>Nocardiaceae</taxon>
        <taxon>Nocardia</taxon>
    </lineage>
</organism>
<comment type="caution">
    <text evidence="2">The sequence shown here is derived from an EMBL/GenBank/DDBJ whole genome shotgun (WGS) entry which is preliminary data.</text>
</comment>
<proteinExistence type="predicted"/>
<gene>
    <name evidence="2" type="ORF">FG87_36865</name>
</gene>
<reference evidence="2 3" key="1">
    <citation type="journal article" date="2014" name="Int. J. Syst. Evol. Microbiol.">
        <title>Nocardia vulneris sp. nov., isolated from wounds of human patients in North America.</title>
        <authorList>
            <person name="Lasker B.A."/>
            <person name="Bell M."/>
            <person name="Klenk H.P."/>
            <person name="Sproer C."/>
            <person name="Schumann C."/>
            <person name="Schumann P."/>
            <person name="Brown J.M."/>
        </authorList>
    </citation>
    <scope>NUCLEOTIDE SEQUENCE [LARGE SCALE GENOMIC DNA]</scope>
    <source>
        <strain evidence="2 3">W9851</strain>
    </source>
</reference>
<protein>
    <submittedName>
        <fullName evidence="2">Uncharacterized protein</fullName>
    </submittedName>
</protein>
<sequence>MTIGIAPAGSVSLRGNRNHHTSIGVGQLRAGRSAAARSTEERPSQATVRSARISPVAPSVVR</sequence>
<feature type="region of interest" description="Disordered" evidence="1">
    <location>
        <begin position="1"/>
        <end position="62"/>
    </location>
</feature>
<keyword evidence="3" id="KW-1185">Reference proteome</keyword>
<dbReference type="EMBL" id="JNFP01000068">
    <property type="protein sequence ID" value="KIA60474.1"/>
    <property type="molecule type" value="Genomic_DNA"/>
</dbReference>
<evidence type="ECO:0000313" key="3">
    <source>
        <dbReference type="Proteomes" id="UP000031364"/>
    </source>
</evidence>
<name>A0ABR4Z5B4_9NOCA</name>
<dbReference type="Proteomes" id="UP000031364">
    <property type="component" value="Unassembled WGS sequence"/>
</dbReference>
<accession>A0ABR4Z5B4</accession>
<evidence type="ECO:0000313" key="2">
    <source>
        <dbReference type="EMBL" id="KIA60474.1"/>
    </source>
</evidence>
<evidence type="ECO:0000256" key="1">
    <source>
        <dbReference type="SAM" id="MobiDB-lite"/>
    </source>
</evidence>